<organism evidence="6 7">
    <name type="scientific">Astyanax mexicanus</name>
    <name type="common">Blind cave fish</name>
    <name type="synonym">Astyanax fasciatus mexicanus</name>
    <dbReference type="NCBI Taxonomy" id="7994"/>
    <lineage>
        <taxon>Eukaryota</taxon>
        <taxon>Metazoa</taxon>
        <taxon>Chordata</taxon>
        <taxon>Craniata</taxon>
        <taxon>Vertebrata</taxon>
        <taxon>Euteleostomi</taxon>
        <taxon>Actinopterygii</taxon>
        <taxon>Neopterygii</taxon>
        <taxon>Teleostei</taxon>
        <taxon>Ostariophysi</taxon>
        <taxon>Characiformes</taxon>
        <taxon>Characoidei</taxon>
        <taxon>Acestrorhamphidae</taxon>
        <taxon>Acestrorhamphinae</taxon>
        <taxon>Astyanax</taxon>
    </lineage>
</organism>
<dbReference type="PANTHER" id="PTHR13943:SF37">
    <property type="entry name" value="PHOSPHOLIPASE A AND ACYLTRANSFERASE 1"/>
    <property type="match status" value="1"/>
</dbReference>
<accession>A0A3B1JFL7</accession>
<name>A0A3B1JFL7_ASTMX</name>
<dbReference type="GO" id="GO:0008970">
    <property type="term" value="F:phospholipase A1 activity"/>
    <property type="evidence" value="ECO:0007669"/>
    <property type="project" value="TreeGrafter"/>
</dbReference>
<keyword evidence="7" id="KW-1185">Reference proteome</keyword>
<evidence type="ECO:0000313" key="6">
    <source>
        <dbReference type="Ensembl" id="ENSAMXP00000041207.1"/>
    </source>
</evidence>
<keyword evidence="3" id="KW-0378">Hydrolase</keyword>
<dbReference type="Bgee" id="ENSAMXG00000035208">
    <property type="expression patterns" value="Expressed in intestine and 2 other cell types or tissues"/>
</dbReference>
<evidence type="ECO:0000259" key="5">
    <source>
        <dbReference type="PROSITE" id="PS51934"/>
    </source>
</evidence>
<evidence type="ECO:0000313" key="7">
    <source>
        <dbReference type="Proteomes" id="UP000018467"/>
    </source>
</evidence>
<sequence length="169" mass="18611">GRFGDLIEFSYPIGFSHWGMYEGDGHVVHFAVGVFPSSGNILLGQTMIRRELLAQVPVPTGARIKISNSSHDCTASPATDMRRRLYGLLGEVLLYNLLTLNCEHFATFVRYGVAVCNQVSYALPSSYLKNKTTHMCKNTVKCSCYCAADSTSQRQRAEVSNSTVPGDYS</sequence>
<keyword evidence="4" id="KW-0443">Lipid metabolism</keyword>
<evidence type="ECO:0000256" key="4">
    <source>
        <dbReference type="ARBA" id="ARBA00023098"/>
    </source>
</evidence>
<dbReference type="GO" id="GO:0070292">
    <property type="term" value="P:N-acylphosphatidylethanolamine metabolic process"/>
    <property type="evidence" value="ECO:0007669"/>
    <property type="project" value="TreeGrafter"/>
</dbReference>
<reference evidence="7" key="1">
    <citation type="submission" date="2013-03" db="EMBL/GenBank/DDBJ databases">
        <authorList>
            <person name="Jeffery W."/>
            <person name="Warren W."/>
            <person name="Wilson R.K."/>
        </authorList>
    </citation>
    <scope>NUCLEOTIDE SEQUENCE</scope>
    <source>
        <strain evidence="7">female</strain>
    </source>
</reference>
<dbReference type="Proteomes" id="UP000018467">
    <property type="component" value="Unassembled WGS sequence"/>
</dbReference>
<dbReference type="GO" id="GO:0005737">
    <property type="term" value="C:cytoplasm"/>
    <property type="evidence" value="ECO:0007669"/>
    <property type="project" value="TreeGrafter"/>
</dbReference>
<dbReference type="AlphaFoldDB" id="A0A3B1JFL7"/>
<dbReference type="InParanoid" id="A0A3B1JFL7"/>
<comment type="similarity">
    <text evidence="1">Belongs to the H-rev107 family.</text>
</comment>
<dbReference type="PROSITE" id="PS51934">
    <property type="entry name" value="LRAT"/>
    <property type="match status" value="1"/>
</dbReference>
<protein>
    <submittedName>
        <fullName evidence="6">Si:ch211-229n2.7</fullName>
    </submittedName>
</protein>
<dbReference type="Gene3D" id="3.90.1720.10">
    <property type="entry name" value="endopeptidase domain like (from Nostoc punctiforme)"/>
    <property type="match status" value="1"/>
</dbReference>
<reference evidence="6" key="4">
    <citation type="submission" date="2025-09" db="UniProtKB">
        <authorList>
            <consortium name="Ensembl"/>
        </authorList>
    </citation>
    <scope>IDENTIFICATION</scope>
</reference>
<dbReference type="InterPro" id="IPR007053">
    <property type="entry name" value="LRAT_dom"/>
</dbReference>
<dbReference type="PANTHER" id="PTHR13943">
    <property type="entry name" value="HRAS-LIKE SUPPRESSOR - RELATED"/>
    <property type="match status" value="1"/>
</dbReference>
<dbReference type="GO" id="GO:0004623">
    <property type="term" value="F:phospholipase A2 activity"/>
    <property type="evidence" value="ECO:0007669"/>
    <property type="project" value="TreeGrafter"/>
</dbReference>
<evidence type="ECO:0000256" key="3">
    <source>
        <dbReference type="ARBA" id="ARBA00022801"/>
    </source>
</evidence>
<feature type="domain" description="LRAT" evidence="5">
    <location>
        <begin position="7"/>
        <end position="118"/>
    </location>
</feature>
<reference evidence="6" key="3">
    <citation type="submission" date="2025-08" db="UniProtKB">
        <authorList>
            <consortium name="Ensembl"/>
        </authorList>
    </citation>
    <scope>IDENTIFICATION</scope>
</reference>
<keyword evidence="2" id="KW-0808">Transferase</keyword>
<dbReference type="GO" id="GO:0016410">
    <property type="term" value="F:N-acyltransferase activity"/>
    <property type="evidence" value="ECO:0007669"/>
    <property type="project" value="TreeGrafter"/>
</dbReference>
<dbReference type="GeneTree" id="ENSGT00940000162660"/>
<proteinExistence type="inferred from homology"/>
<dbReference type="Pfam" id="PF04970">
    <property type="entry name" value="LRAT"/>
    <property type="match status" value="1"/>
</dbReference>
<evidence type="ECO:0000256" key="1">
    <source>
        <dbReference type="ARBA" id="ARBA00007824"/>
    </source>
</evidence>
<dbReference type="InterPro" id="IPR051496">
    <property type="entry name" value="H-rev107_PLA/AT"/>
</dbReference>
<evidence type="ECO:0000256" key="2">
    <source>
        <dbReference type="ARBA" id="ARBA00022679"/>
    </source>
</evidence>
<dbReference type="Ensembl" id="ENSAMXT00000034327.1">
    <property type="protein sequence ID" value="ENSAMXP00000041207.1"/>
    <property type="gene ID" value="ENSAMXG00000035208.1"/>
</dbReference>
<reference evidence="7" key="2">
    <citation type="journal article" date="2014" name="Nat. Commun.">
        <title>The cavefish genome reveals candidate genes for eye loss.</title>
        <authorList>
            <person name="McGaugh S.E."/>
            <person name="Gross J.B."/>
            <person name="Aken B."/>
            <person name="Blin M."/>
            <person name="Borowsky R."/>
            <person name="Chalopin D."/>
            <person name="Hinaux H."/>
            <person name="Jeffery W.R."/>
            <person name="Keene A."/>
            <person name="Ma L."/>
            <person name="Minx P."/>
            <person name="Murphy D."/>
            <person name="O'Quin K.E."/>
            <person name="Retaux S."/>
            <person name="Rohner N."/>
            <person name="Searle S.M."/>
            <person name="Stahl B.A."/>
            <person name="Tabin C."/>
            <person name="Volff J.N."/>
            <person name="Yoshizawa M."/>
            <person name="Warren W.C."/>
        </authorList>
    </citation>
    <scope>NUCLEOTIDE SEQUENCE [LARGE SCALE GENOMIC DNA]</scope>
    <source>
        <strain evidence="7">female</strain>
    </source>
</reference>